<keyword evidence="3 7" id="KW-0812">Transmembrane</keyword>
<keyword evidence="4 7" id="KW-1133">Transmembrane helix</keyword>
<evidence type="ECO:0000313" key="9">
    <source>
        <dbReference type="EMBL" id="VBB27699.1"/>
    </source>
</evidence>
<feature type="transmembrane region" description="Helical" evidence="7">
    <location>
        <begin position="164"/>
        <end position="191"/>
    </location>
</feature>
<organism evidence="9 10">
    <name type="scientific">Acanthocheilonema viteae</name>
    <name type="common">Filarial nematode worm</name>
    <name type="synonym">Dipetalonema viteae</name>
    <dbReference type="NCBI Taxonomy" id="6277"/>
    <lineage>
        <taxon>Eukaryota</taxon>
        <taxon>Metazoa</taxon>
        <taxon>Ecdysozoa</taxon>
        <taxon>Nematoda</taxon>
        <taxon>Chromadorea</taxon>
        <taxon>Rhabditida</taxon>
        <taxon>Spirurina</taxon>
        <taxon>Spiruromorpha</taxon>
        <taxon>Filarioidea</taxon>
        <taxon>Onchocercidae</taxon>
        <taxon>Acanthocheilonema</taxon>
    </lineage>
</organism>
<evidence type="ECO:0000256" key="1">
    <source>
        <dbReference type="ARBA" id="ARBA00004141"/>
    </source>
</evidence>
<dbReference type="GO" id="GO:0016020">
    <property type="term" value="C:membrane"/>
    <property type="evidence" value="ECO:0007669"/>
    <property type="project" value="UniProtKB-SubCell"/>
</dbReference>
<keyword evidence="10" id="KW-1185">Reference proteome</keyword>
<feature type="non-terminal residue" evidence="9">
    <location>
        <position position="434"/>
    </location>
</feature>
<feature type="chain" id="PRO_5019860986" evidence="8">
    <location>
        <begin position="20"/>
        <end position="434"/>
    </location>
</feature>
<comment type="subcellular location">
    <subcellularLocation>
        <location evidence="1">Membrane</location>
        <topology evidence="1">Multi-pass membrane protein</topology>
    </subcellularLocation>
</comment>
<evidence type="ECO:0000256" key="5">
    <source>
        <dbReference type="ARBA" id="ARBA00023136"/>
    </source>
</evidence>
<evidence type="ECO:0000313" key="10">
    <source>
        <dbReference type="Proteomes" id="UP000276991"/>
    </source>
</evidence>
<reference evidence="9 10" key="1">
    <citation type="submission" date="2018-08" db="EMBL/GenBank/DDBJ databases">
        <authorList>
            <person name="Laetsch R D."/>
            <person name="Stevens L."/>
            <person name="Kumar S."/>
            <person name="Blaxter L. M."/>
        </authorList>
    </citation>
    <scope>NUCLEOTIDE SEQUENCE [LARGE SCALE GENOMIC DNA]</scope>
</reference>
<dbReference type="AlphaFoldDB" id="A0A498S303"/>
<dbReference type="Pfam" id="PF05478">
    <property type="entry name" value="Prominin"/>
    <property type="match status" value="1"/>
</dbReference>
<feature type="transmembrane region" description="Helical" evidence="7">
    <location>
        <begin position="212"/>
        <end position="239"/>
    </location>
</feature>
<keyword evidence="8" id="KW-0732">Signal</keyword>
<accession>A0A498S303</accession>
<dbReference type="PANTHER" id="PTHR22730">
    <property type="entry name" value="PROMININ PROM PROTEIN"/>
    <property type="match status" value="1"/>
</dbReference>
<protein>
    <submittedName>
        <fullName evidence="9">Uncharacterized protein</fullName>
    </submittedName>
</protein>
<evidence type="ECO:0000256" key="3">
    <source>
        <dbReference type="ARBA" id="ARBA00022692"/>
    </source>
</evidence>
<dbReference type="EMBL" id="UPTC01000270">
    <property type="protein sequence ID" value="VBB27699.1"/>
    <property type="molecule type" value="Genomic_DNA"/>
</dbReference>
<comment type="similarity">
    <text evidence="2">Belongs to the prominin family.</text>
</comment>
<dbReference type="InterPro" id="IPR008795">
    <property type="entry name" value="Prominin"/>
</dbReference>
<proteinExistence type="inferred from homology"/>
<keyword evidence="6" id="KW-0325">Glycoprotein</keyword>
<sequence>MMAIILVIIATSMIVYIRSVSYTVTGTNSMCQSMDDIYADVNLLIVATSNDLICMLNKTLRKLGAGINDTIQQLPHKIIGTLKQDFPITSLPMVIEKFEAKNVTHFIDDLILAIKSTKLLATNLPNALYRQSFMKNMIKTLERIENYLTILLQNPGFQAAAISIFLFAIIPVLLLIVPSIIVITCGIYLLARSDRYRWKQQANWRCAGLWSLHVAGAVFFTGWITMLIASMTFLGGFAVEAICQPFFRDEQMHLYRSSYFNNAIAKFVKFSELSVSTGEFLYQCKNDKSILTALKIETFMQSYEEMYAKYLSNATQHAKQLLETEYFNLTLSDIQMHEFNNTIKELAKLKENLFDYVIPPSLAEHEQLLNDSFANIKYRMSEMIKIMAEMEKNVIEIMKHSLNSQNFTLIAREIIWHEYNLTVGDISDRVMHAK</sequence>
<gene>
    <name evidence="9" type="ORF">NAV_LOCUS2529</name>
</gene>
<dbReference type="OrthoDB" id="10264238at2759"/>
<dbReference type="Proteomes" id="UP000276991">
    <property type="component" value="Unassembled WGS sequence"/>
</dbReference>
<name>A0A498S303_ACAVI</name>
<evidence type="ECO:0000256" key="6">
    <source>
        <dbReference type="ARBA" id="ARBA00023180"/>
    </source>
</evidence>
<feature type="signal peptide" evidence="8">
    <location>
        <begin position="1"/>
        <end position="19"/>
    </location>
</feature>
<evidence type="ECO:0000256" key="7">
    <source>
        <dbReference type="SAM" id="Phobius"/>
    </source>
</evidence>
<evidence type="ECO:0000256" key="2">
    <source>
        <dbReference type="ARBA" id="ARBA00006058"/>
    </source>
</evidence>
<keyword evidence="5 7" id="KW-0472">Membrane</keyword>
<dbReference type="PANTHER" id="PTHR22730:SF1">
    <property type="entry name" value="PROMININ-LIKE PROTEIN"/>
    <property type="match status" value="1"/>
</dbReference>
<evidence type="ECO:0000256" key="4">
    <source>
        <dbReference type="ARBA" id="ARBA00022989"/>
    </source>
</evidence>
<evidence type="ECO:0000256" key="8">
    <source>
        <dbReference type="SAM" id="SignalP"/>
    </source>
</evidence>